<feature type="binding site" evidence="7">
    <location>
        <position position="170"/>
    </location>
    <ligand>
        <name>dimethylallyl phosphate</name>
        <dbReference type="ChEBI" id="CHEBI:88052"/>
    </ligand>
</feature>
<dbReference type="NCBIfam" id="TIGR00421">
    <property type="entry name" value="ubiX_pad"/>
    <property type="match status" value="1"/>
</dbReference>
<feature type="binding site" evidence="7">
    <location>
        <begin position="14"/>
        <end position="16"/>
    </location>
    <ligand>
        <name>FMN</name>
        <dbReference type="ChEBI" id="CHEBI:58210"/>
    </ligand>
</feature>
<proteinExistence type="inferred from homology"/>
<dbReference type="HAMAP" id="MF_01984">
    <property type="entry name" value="ubiX_pad"/>
    <property type="match status" value="1"/>
</dbReference>
<evidence type="ECO:0000256" key="5">
    <source>
        <dbReference type="ARBA" id="ARBA00050612"/>
    </source>
</evidence>
<comment type="caution">
    <text evidence="9">The sequence shown here is derived from an EMBL/GenBank/DDBJ whole genome shotgun (WGS) entry which is preliminary data.</text>
</comment>
<dbReference type="GO" id="GO:0106141">
    <property type="term" value="F:flavin prenyltransferase activity"/>
    <property type="evidence" value="ECO:0007669"/>
    <property type="project" value="UniProtKB-EC"/>
</dbReference>
<dbReference type="AlphaFoldDB" id="A0A437Q799"/>
<name>A0A437Q799_9GAMM</name>
<dbReference type="GO" id="GO:0016831">
    <property type="term" value="F:carboxy-lyase activity"/>
    <property type="evidence" value="ECO:0007669"/>
    <property type="project" value="TreeGrafter"/>
</dbReference>
<evidence type="ECO:0000313" key="10">
    <source>
        <dbReference type="Proteomes" id="UP000282818"/>
    </source>
</evidence>
<evidence type="ECO:0000259" key="8">
    <source>
        <dbReference type="Pfam" id="PF02441"/>
    </source>
</evidence>
<evidence type="ECO:0000256" key="3">
    <source>
        <dbReference type="ARBA" id="ARBA00022643"/>
    </source>
</evidence>
<keyword evidence="10" id="KW-1185">Reference proteome</keyword>
<comment type="caution">
    <text evidence="7">Lacks conserved residue(s) required for the propagation of feature annotation.</text>
</comment>
<accession>A0A437Q799</accession>
<dbReference type="EMBL" id="SACQ01000005">
    <property type="protein sequence ID" value="RVU30391.1"/>
    <property type="molecule type" value="Genomic_DNA"/>
</dbReference>
<feature type="binding site" evidence="7">
    <location>
        <position position="140"/>
    </location>
    <ligand>
        <name>FMN</name>
        <dbReference type="ChEBI" id="CHEBI:58210"/>
    </ligand>
</feature>
<keyword evidence="1 7" id="KW-0637">Prenyltransferase</keyword>
<dbReference type="InterPro" id="IPR036551">
    <property type="entry name" value="Flavin_trans-like"/>
</dbReference>
<feature type="binding site" evidence="7">
    <location>
        <position position="186"/>
    </location>
    <ligand>
        <name>dimethylallyl phosphate</name>
        <dbReference type="ChEBI" id="CHEBI:88052"/>
    </ligand>
</feature>
<feature type="binding site" evidence="7">
    <location>
        <position position="40"/>
    </location>
    <ligand>
        <name>FMN</name>
        <dbReference type="ChEBI" id="CHEBI:58210"/>
    </ligand>
</feature>
<dbReference type="RefSeq" id="WP_127694587.1">
    <property type="nucleotide sequence ID" value="NZ_SACQ01000005.1"/>
</dbReference>
<comment type="function">
    <text evidence="7">Flavin prenyltransferase that catalyzes the synthesis of the prenylated FMN cofactor (prenyl-FMN) for 4-hydroxy-3-polyprenylbenzoic acid decarboxylase UbiD. The prenyltransferase is metal-independent and links a dimethylallyl moiety from dimethylallyl monophosphate (DMAP) to the flavin N5 and C6 atoms of FMN.</text>
</comment>
<dbReference type="SUPFAM" id="SSF52507">
    <property type="entry name" value="Homo-oligomeric flavin-containing Cys decarboxylases, HFCD"/>
    <property type="match status" value="1"/>
</dbReference>
<dbReference type="EC" id="2.5.1.129" evidence="7"/>
<comment type="catalytic activity">
    <reaction evidence="5 7">
        <text>dimethylallyl phosphate + FMNH2 = prenylated FMNH2 + phosphate</text>
        <dbReference type="Rhea" id="RHEA:37743"/>
        <dbReference type="ChEBI" id="CHEBI:43474"/>
        <dbReference type="ChEBI" id="CHEBI:57618"/>
        <dbReference type="ChEBI" id="CHEBI:87467"/>
        <dbReference type="ChEBI" id="CHEBI:88052"/>
        <dbReference type="EC" id="2.5.1.129"/>
    </reaction>
</comment>
<feature type="domain" description="Flavoprotein" evidence="8">
    <location>
        <begin position="7"/>
        <end position="190"/>
    </location>
</feature>
<evidence type="ECO:0000256" key="6">
    <source>
        <dbReference type="ARBA" id="ARBA00060793"/>
    </source>
</evidence>
<dbReference type="FunFam" id="3.40.50.1950:FF:000001">
    <property type="entry name" value="Flavin prenyltransferase UbiX"/>
    <property type="match status" value="1"/>
</dbReference>
<evidence type="ECO:0000256" key="2">
    <source>
        <dbReference type="ARBA" id="ARBA00022630"/>
    </source>
</evidence>
<dbReference type="Pfam" id="PF02441">
    <property type="entry name" value="Flavoprotein"/>
    <property type="match status" value="1"/>
</dbReference>
<dbReference type="PANTHER" id="PTHR43374">
    <property type="entry name" value="FLAVIN PRENYLTRANSFERASE"/>
    <property type="match status" value="1"/>
</dbReference>
<reference evidence="9 10" key="1">
    <citation type="submission" date="2019-01" db="EMBL/GenBank/DDBJ databases">
        <authorList>
            <person name="Chen W.-M."/>
        </authorList>
    </citation>
    <scope>NUCLEOTIDE SEQUENCE [LARGE SCALE GENOMIC DNA]</scope>
    <source>
        <strain evidence="9 10">HPM-16</strain>
    </source>
</reference>
<dbReference type="InterPro" id="IPR004507">
    <property type="entry name" value="UbiX-like"/>
</dbReference>
<keyword evidence="2 7" id="KW-0285">Flavoprotein</keyword>
<dbReference type="PANTHER" id="PTHR43374:SF1">
    <property type="entry name" value="FLAVIN PRENYLTRANSFERASE PAD1, MITOCHONDRIAL"/>
    <property type="match status" value="1"/>
</dbReference>
<gene>
    <name evidence="7" type="primary">ubiX</name>
    <name evidence="9" type="ORF">EOE65_12175</name>
</gene>
<evidence type="ECO:0000256" key="4">
    <source>
        <dbReference type="ARBA" id="ARBA00022679"/>
    </source>
</evidence>
<dbReference type="Proteomes" id="UP000282818">
    <property type="component" value="Unassembled WGS sequence"/>
</dbReference>
<dbReference type="InterPro" id="IPR003382">
    <property type="entry name" value="Flavoprotein"/>
</dbReference>
<dbReference type="Gene3D" id="3.40.50.1950">
    <property type="entry name" value="Flavin prenyltransferase-like"/>
    <property type="match status" value="1"/>
</dbReference>
<dbReference type="NCBIfam" id="NF004685">
    <property type="entry name" value="PRK06029.1"/>
    <property type="match status" value="1"/>
</dbReference>
<keyword evidence="4 7" id="KW-0808">Transferase</keyword>
<organism evidence="9 10">
    <name type="scientific">Neptunomonas marina</name>
    <dbReference type="NCBI Taxonomy" id="1815562"/>
    <lineage>
        <taxon>Bacteria</taxon>
        <taxon>Pseudomonadati</taxon>
        <taxon>Pseudomonadota</taxon>
        <taxon>Gammaproteobacteria</taxon>
        <taxon>Oceanospirillales</taxon>
        <taxon>Oceanospirillaceae</taxon>
        <taxon>Neptunomonas</taxon>
    </lineage>
</organism>
<evidence type="ECO:0000313" key="9">
    <source>
        <dbReference type="EMBL" id="RVU30391.1"/>
    </source>
</evidence>
<feature type="binding site" evidence="7">
    <location>
        <begin position="105"/>
        <end position="108"/>
    </location>
    <ligand>
        <name>FMN</name>
        <dbReference type="ChEBI" id="CHEBI:58210"/>
    </ligand>
</feature>
<comment type="similarity">
    <text evidence="6 7">Belongs to the UbiX/PAD1 family.</text>
</comment>
<evidence type="ECO:0000256" key="7">
    <source>
        <dbReference type="HAMAP-Rule" id="MF_01984"/>
    </source>
</evidence>
<protein>
    <recommendedName>
        <fullName evidence="7">Flavin prenyltransferase UbiX</fullName>
        <ecNumber evidence="7">2.5.1.129</ecNumber>
    </recommendedName>
</protein>
<keyword evidence="3 7" id="KW-0288">FMN</keyword>
<evidence type="ECO:0000256" key="1">
    <source>
        <dbReference type="ARBA" id="ARBA00022602"/>
    </source>
</evidence>
<sequence>MDNYADRVTLAITGASGVQYALRLMQCLVAANVQILVMVSRAAHVVAATETDVELPTRSAELEQHLSQLYGAQQGQIRVFAKEQWMAPVASGSGAPSRMVVCPCSTGSLSAIATGASNNLIERAADVALKERRQLILVPREAPYSEIHLEHMLKLTRMGAVILPASPGFYHRPESVEDMVDFIVARILSQLGIDQTLLPPWGQNLIDDTQS</sequence>